<keyword evidence="11" id="KW-0472">Membrane</keyword>
<dbReference type="InterPro" id="IPR001356">
    <property type="entry name" value="HD"/>
</dbReference>
<accession>A0A9D4VF26</accession>
<dbReference type="GO" id="GO:0099402">
    <property type="term" value="P:plant organ development"/>
    <property type="evidence" value="ECO:0007669"/>
    <property type="project" value="InterPro"/>
</dbReference>
<dbReference type="Proteomes" id="UP001058974">
    <property type="component" value="Chromosome 7"/>
</dbReference>
<comment type="similarity">
    <text evidence="8">Belongs to the WUS homeobox family.</text>
</comment>
<dbReference type="Gramene" id="Psat07G0008200-T1">
    <property type="protein sequence ID" value="KAI5382512.1"/>
    <property type="gene ID" value="KIW84_070082"/>
</dbReference>
<dbReference type="PANTHER" id="PTHR45940">
    <property type="entry name" value="WUSCHEL-RELATED HOMEOBOX 1-RELATED"/>
    <property type="match status" value="1"/>
</dbReference>
<gene>
    <name evidence="13" type="ORF">KIW84_070082</name>
</gene>
<comment type="caution">
    <text evidence="13">The sequence shown here is derived from an EMBL/GenBank/DDBJ whole genome shotgun (WGS) entry which is preliminary data.</text>
</comment>
<dbReference type="EMBL" id="JAMSHJ010000007">
    <property type="protein sequence ID" value="KAI5382512.1"/>
    <property type="molecule type" value="Genomic_DNA"/>
</dbReference>
<keyword evidence="3" id="KW-0805">Transcription regulation</keyword>
<keyword evidence="2" id="KW-0217">Developmental protein</keyword>
<dbReference type="AlphaFoldDB" id="A0A9D4VF26"/>
<sequence length="439" mass="50694">LYLYLSLLQCFIIINLFTNYHNLTLFQLHFYIYQPSLLFLYHFILFLTSFFSSIYNLFYYNIHSHIMWMVGYNEGNDFNNMADYPFNGRKLRPLIPKPLTSSSPNNNISTSTTPSLNRIHGSNDFFSQYHNLHQVGDQSKRPEMNNPAAAAVVVSSRWNPTPEQLRALEELYRRGTRTPSAEQIQQITAQLRRFGKIEGKNVFYWFQNHKARERQKRRRQMESAAEFDGSLEKKDLGSSRTVFEVEHTKNWLPSTNSSTSTLPLAEESVSIQRIAAKADQYSRTDGWVQFDEAERKNFMERNATWHMMQLTCPTFINTAQYPNNSNYISSTATASMATTTSSTVTTRLMDPKLIKRTHDLSLFISPFHLSSSRINNSSHTQHEDHCLESAQTLQLFPIRNEGDNGCSDDSIINQHKETEISASAMNAPNQFIEFLPLKN</sequence>
<feature type="DNA-binding region" description="Homeobox" evidence="9">
    <location>
        <begin position="163"/>
        <end position="217"/>
    </location>
</feature>
<dbReference type="PROSITE" id="PS50071">
    <property type="entry name" value="HOMEOBOX_2"/>
    <property type="match status" value="1"/>
</dbReference>
<keyword evidence="6" id="KW-0804">Transcription</keyword>
<evidence type="ECO:0000259" key="12">
    <source>
        <dbReference type="PROSITE" id="PS50071"/>
    </source>
</evidence>
<evidence type="ECO:0000256" key="7">
    <source>
        <dbReference type="ARBA" id="ARBA00023242"/>
    </source>
</evidence>
<evidence type="ECO:0000313" key="13">
    <source>
        <dbReference type="EMBL" id="KAI5382512.1"/>
    </source>
</evidence>
<dbReference type="CDD" id="cd00086">
    <property type="entry name" value="homeodomain"/>
    <property type="match status" value="1"/>
</dbReference>
<feature type="domain" description="Homeobox" evidence="12">
    <location>
        <begin position="161"/>
        <end position="216"/>
    </location>
</feature>
<keyword evidence="11" id="KW-0812">Transmembrane</keyword>
<evidence type="ECO:0000256" key="9">
    <source>
        <dbReference type="PROSITE-ProRule" id="PRU00108"/>
    </source>
</evidence>
<evidence type="ECO:0000256" key="8">
    <source>
        <dbReference type="ARBA" id="ARBA00024040"/>
    </source>
</evidence>
<dbReference type="Pfam" id="PF00046">
    <property type="entry name" value="Homeodomain"/>
    <property type="match status" value="1"/>
</dbReference>
<evidence type="ECO:0000256" key="10">
    <source>
        <dbReference type="RuleBase" id="RU000682"/>
    </source>
</evidence>
<keyword evidence="4 9" id="KW-0238">DNA-binding</keyword>
<keyword evidence="5 9" id="KW-0371">Homeobox</keyword>
<dbReference type="PANTHER" id="PTHR45940:SF13">
    <property type="entry name" value="WUSCHEL-RELATED HOMEOBOX 1"/>
    <property type="match status" value="1"/>
</dbReference>
<evidence type="ECO:0000256" key="4">
    <source>
        <dbReference type="ARBA" id="ARBA00023125"/>
    </source>
</evidence>
<dbReference type="Gene3D" id="1.10.10.60">
    <property type="entry name" value="Homeodomain-like"/>
    <property type="match status" value="1"/>
</dbReference>
<feature type="transmembrane region" description="Helical" evidence="11">
    <location>
        <begin position="6"/>
        <end position="26"/>
    </location>
</feature>
<evidence type="ECO:0000313" key="14">
    <source>
        <dbReference type="Proteomes" id="UP001058974"/>
    </source>
</evidence>
<feature type="transmembrane region" description="Helical" evidence="11">
    <location>
        <begin position="38"/>
        <end position="60"/>
    </location>
</feature>
<reference evidence="13 14" key="1">
    <citation type="journal article" date="2022" name="Nat. Genet.">
        <title>Improved pea reference genome and pan-genome highlight genomic features and evolutionary characteristics.</title>
        <authorList>
            <person name="Yang T."/>
            <person name="Liu R."/>
            <person name="Luo Y."/>
            <person name="Hu S."/>
            <person name="Wang D."/>
            <person name="Wang C."/>
            <person name="Pandey M.K."/>
            <person name="Ge S."/>
            <person name="Xu Q."/>
            <person name="Li N."/>
            <person name="Li G."/>
            <person name="Huang Y."/>
            <person name="Saxena R.K."/>
            <person name="Ji Y."/>
            <person name="Li M."/>
            <person name="Yan X."/>
            <person name="He Y."/>
            <person name="Liu Y."/>
            <person name="Wang X."/>
            <person name="Xiang C."/>
            <person name="Varshney R.K."/>
            <person name="Ding H."/>
            <person name="Gao S."/>
            <person name="Zong X."/>
        </authorList>
    </citation>
    <scope>NUCLEOTIDE SEQUENCE [LARGE SCALE GENOMIC DNA]</scope>
    <source>
        <strain evidence="13 14">cv. Zhongwan 6</strain>
    </source>
</reference>
<evidence type="ECO:0000256" key="11">
    <source>
        <dbReference type="SAM" id="Phobius"/>
    </source>
</evidence>
<dbReference type="InterPro" id="IPR009057">
    <property type="entry name" value="Homeodomain-like_sf"/>
</dbReference>
<keyword evidence="14" id="KW-1185">Reference proteome</keyword>
<keyword evidence="11" id="KW-1133">Transmembrane helix</keyword>
<proteinExistence type="inferred from homology"/>
<name>A0A9D4VF26_PEA</name>
<keyword evidence="7 9" id="KW-0539">Nucleus</keyword>
<evidence type="ECO:0000256" key="5">
    <source>
        <dbReference type="ARBA" id="ARBA00023155"/>
    </source>
</evidence>
<feature type="non-terminal residue" evidence="13">
    <location>
        <position position="1"/>
    </location>
</feature>
<organism evidence="13 14">
    <name type="scientific">Pisum sativum</name>
    <name type="common">Garden pea</name>
    <name type="synonym">Lathyrus oleraceus</name>
    <dbReference type="NCBI Taxonomy" id="3888"/>
    <lineage>
        <taxon>Eukaryota</taxon>
        <taxon>Viridiplantae</taxon>
        <taxon>Streptophyta</taxon>
        <taxon>Embryophyta</taxon>
        <taxon>Tracheophyta</taxon>
        <taxon>Spermatophyta</taxon>
        <taxon>Magnoliopsida</taxon>
        <taxon>eudicotyledons</taxon>
        <taxon>Gunneridae</taxon>
        <taxon>Pentapetalae</taxon>
        <taxon>rosids</taxon>
        <taxon>fabids</taxon>
        <taxon>Fabales</taxon>
        <taxon>Fabaceae</taxon>
        <taxon>Papilionoideae</taxon>
        <taxon>50 kb inversion clade</taxon>
        <taxon>NPAAA clade</taxon>
        <taxon>Hologalegina</taxon>
        <taxon>IRL clade</taxon>
        <taxon>Fabeae</taxon>
        <taxon>Lathyrus</taxon>
    </lineage>
</organism>
<evidence type="ECO:0000256" key="1">
    <source>
        <dbReference type="ARBA" id="ARBA00004123"/>
    </source>
</evidence>
<evidence type="ECO:0000256" key="6">
    <source>
        <dbReference type="ARBA" id="ARBA00023163"/>
    </source>
</evidence>
<comment type="subcellular location">
    <subcellularLocation>
        <location evidence="1 9 10">Nucleus</location>
    </subcellularLocation>
</comment>
<dbReference type="SUPFAM" id="SSF46689">
    <property type="entry name" value="Homeodomain-like"/>
    <property type="match status" value="1"/>
</dbReference>
<dbReference type="InterPro" id="IPR044555">
    <property type="entry name" value="WUSCHEL-like"/>
</dbReference>
<dbReference type="GO" id="GO:0005634">
    <property type="term" value="C:nucleus"/>
    <property type="evidence" value="ECO:0007669"/>
    <property type="project" value="UniProtKB-SubCell"/>
</dbReference>
<dbReference type="GO" id="GO:0003700">
    <property type="term" value="F:DNA-binding transcription factor activity"/>
    <property type="evidence" value="ECO:0007669"/>
    <property type="project" value="InterPro"/>
</dbReference>
<dbReference type="GO" id="GO:0003677">
    <property type="term" value="F:DNA binding"/>
    <property type="evidence" value="ECO:0007669"/>
    <property type="project" value="UniProtKB-UniRule"/>
</dbReference>
<dbReference type="SMART" id="SM00389">
    <property type="entry name" value="HOX"/>
    <property type="match status" value="1"/>
</dbReference>
<evidence type="ECO:0000256" key="2">
    <source>
        <dbReference type="ARBA" id="ARBA00022473"/>
    </source>
</evidence>
<evidence type="ECO:0000256" key="3">
    <source>
        <dbReference type="ARBA" id="ARBA00023015"/>
    </source>
</evidence>
<protein>
    <recommendedName>
        <fullName evidence="12">Homeobox domain-containing protein</fullName>
    </recommendedName>
</protein>
<dbReference type="FunFam" id="1.10.10.60:FF:000146">
    <property type="entry name" value="WUSCHEL-related homeobox 4"/>
    <property type="match status" value="1"/>
</dbReference>